<sequence>MKDKTEINDRTEHYLVKLRETIHNSQEKIKLERNEQQLESVIAMIRDVEQIQDTAIQKQLITTAHILAKNFQLDLIDLMIKNFSERPKSEAGGIKDKKLDENPLLSKFFGNVEDSINAFSKTMDYFSKQLSEDALFVKRLAEAKNWLEKSEPNQEIELADFNDLINTYAIILEKKTGNFSDVKVIDSSRDNNINPSTERIKTPTELTSELAQLSEQYGLQVSAIMALRQEFDEKITLVKDELDIKALLNSYNSLFQQVDEVIREREYEFIAQEAHSREQILKQITITKNAQVALNQINEKLIEFLVGTLNPAITLAEKNRVDYASCSVSSINMQLNKLKNLLQKCDEDPRLKDYLRNYENDITTALTNSHSIIVELSTKKLTKEQIEIKSYEAVNNLTKLTQSLDFQIKRINSFLNNKNKLEIELNELENERKEFPLAEIYRNNFDDLNQIRKDLREKKDIYSGIPKNISEDIVAIKNHYNHLKKEYTVRSNSDEVMQLNNLLIAIDALKTPDWVKNLKSELEEIRAKFLASKMNGEQFKIDSAKAIVTNVTEKEIRQLTNNHENATRFGNFFRALAEFIVAIGYSITRQEKPLYRPQFFASNQEKEIARKLHETYELLNIKEDAENQLSSQSQRIGF</sequence>
<dbReference type="OrthoDB" id="5653797at2"/>
<dbReference type="EMBL" id="LNXX01000035">
    <property type="protein sequence ID" value="KTC83947.1"/>
    <property type="molecule type" value="Genomic_DNA"/>
</dbReference>
<keyword evidence="4" id="KW-1185">Reference proteome</keyword>
<feature type="coiled-coil region" evidence="1">
    <location>
        <begin position="15"/>
        <end position="51"/>
    </location>
</feature>
<accession>A0A378IM55</accession>
<dbReference type="Proteomes" id="UP000054854">
    <property type="component" value="Unassembled WGS sequence"/>
</dbReference>
<keyword evidence="1" id="KW-0175">Coiled coil</keyword>
<evidence type="ECO:0000313" key="4">
    <source>
        <dbReference type="Proteomes" id="UP000054854"/>
    </source>
</evidence>
<gene>
    <name evidence="2" type="ORF">Lcin_2027</name>
    <name evidence="3" type="ORF">NCTC12438_02869</name>
</gene>
<dbReference type="RefSeq" id="WP_058465191.1">
    <property type="nucleotide sequence ID" value="NZ_UGNX01000001.1"/>
</dbReference>
<evidence type="ECO:0000313" key="3">
    <source>
        <dbReference type="EMBL" id="STX36239.1"/>
    </source>
</evidence>
<reference evidence="3 5" key="2">
    <citation type="submission" date="2018-06" db="EMBL/GenBank/DDBJ databases">
        <authorList>
            <consortium name="Pathogen Informatics"/>
            <person name="Doyle S."/>
        </authorList>
    </citation>
    <scope>NUCLEOTIDE SEQUENCE [LARGE SCALE GENOMIC DNA]</scope>
    <source>
        <strain evidence="3 5">NCTC12438</strain>
    </source>
</reference>
<evidence type="ECO:0000313" key="5">
    <source>
        <dbReference type="Proteomes" id="UP000255316"/>
    </source>
</evidence>
<evidence type="ECO:0000256" key="1">
    <source>
        <dbReference type="SAM" id="Coils"/>
    </source>
</evidence>
<dbReference type="AlphaFoldDB" id="A0A378IM55"/>
<feature type="coiled-coil region" evidence="1">
    <location>
        <begin position="411"/>
        <end position="458"/>
    </location>
</feature>
<name>A0A378IM55_9GAMM</name>
<dbReference type="EMBL" id="UGNX01000001">
    <property type="protein sequence ID" value="STX36239.1"/>
    <property type="molecule type" value="Genomic_DNA"/>
</dbReference>
<proteinExistence type="predicted"/>
<dbReference type="Proteomes" id="UP000255316">
    <property type="component" value="Unassembled WGS sequence"/>
</dbReference>
<evidence type="ECO:0000313" key="2">
    <source>
        <dbReference type="EMBL" id="KTC83947.1"/>
    </source>
</evidence>
<protein>
    <submittedName>
        <fullName evidence="3">Uncharacterized protein</fullName>
    </submittedName>
</protein>
<reference evidence="2 4" key="1">
    <citation type="submission" date="2015-11" db="EMBL/GenBank/DDBJ databases">
        <title>Genomic analysis of 38 Legionella species identifies large and diverse effector repertoires.</title>
        <authorList>
            <person name="Burstein D."/>
            <person name="Amaro F."/>
            <person name="Zusman T."/>
            <person name="Lifshitz Z."/>
            <person name="Cohen O."/>
            <person name="Gilbert J.A."/>
            <person name="Pupko T."/>
            <person name="Shuman H.A."/>
            <person name="Segal G."/>
        </authorList>
    </citation>
    <scope>NUCLEOTIDE SEQUENCE [LARGE SCALE GENOMIC DNA]</scope>
    <source>
        <strain evidence="2 4">CDC#72-OH-14</strain>
    </source>
</reference>
<organism evidence="3 5">
    <name type="scientific">Legionella cincinnatiensis</name>
    <dbReference type="NCBI Taxonomy" id="28085"/>
    <lineage>
        <taxon>Bacteria</taxon>
        <taxon>Pseudomonadati</taxon>
        <taxon>Pseudomonadota</taxon>
        <taxon>Gammaproteobacteria</taxon>
        <taxon>Legionellales</taxon>
        <taxon>Legionellaceae</taxon>
        <taxon>Legionella</taxon>
    </lineage>
</organism>